<dbReference type="SUPFAM" id="SSF53756">
    <property type="entry name" value="UDP-Glycosyltransferase/glycogen phosphorylase"/>
    <property type="match status" value="1"/>
</dbReference>
<name>A0ABU7RRI0_9ACTN</name>
<reference evidence="4 5" key="1">
    <citation type="submission" date="2024-01" db="EMBL/GenBank/DDBJ databases">
        <title>Genome insights into Plantactinospora sonchi sp. nov.</title>
        <authorList>
            <person name="Wang L."/>
        </authorList>
    </citation>
    <scope>NUCLEOTIDE SEQUENCE [LARGE SCALE GENOMIC DNA]</scope>
    <source>
        <strain evidence="4 5">NEAU-QY2</strain>
    </source>
</reference>
<proteinExistence type="predicted"/>
<dbReference type="Pfam" id="PF00534">
    <property type="entry name" value="Glycos_transf_1"/>
    <property type="match status" value="1"/>
</dbReference>
<dbReference type="RefSeq" id="WP_331214151.1">
    <property type="nucleotide sequence ID" value="NZ_JAZGQK010000007.1"/>
</dbReference>
<gene>
    <name evidence="4" type="ORF">V1633_11130</name>
</gene>
<evidence type="ECO:0000313" key="5">
    <source>
        <dbReference type="Proteomes" id="UP001332243"/>
    </source>
</evidence>
<evidence type="ECO:0000256" key="1">
    <source>
        <dbReference type="ARBA" id="ARBA00022676"/>
    </source>
</evidence>
<dbReference type="Proteomes" id="UP001332243">
    <property type="component" value="Unassembled WGS sequence"/>
</dbReference>
<dbReference type="PANTHER" id="PTHR12526:SF510">
    <property type="entry name" value="D-INOSITOL 3-PHOSPHATE GLYCOSYLTRANSFERASE"/>
    <property type="match status" value="1"/>
</dbReference>
<evidence type="ECO:0000259" key="3">
    <source>
        <dbReference type="Pfam" id="PF00534"/>
    </source>
</evidence>
<dbReference type="GO" id="GO:0016757">
    <property type="term" value="F:glycosyltransferase activity"/>
    <property type="evidence" value="ECO:0007669"/>
    <property type="project" value="UniProtKB-KW"/>
</dbReference>
<accession>A0ABU7RRI0</accession>
<protein>
    <submittedName>
        <fullName evidence="4">Glycosyltransferase</fullName>
        <ecNumber evidence="4">2.4.-.-</ecNumber>
    </submittedName>
</protein>
<evidence type="ECO:0000313" key="4">
    <source>
        <dbReference type="EMBL" id="MEE6259040.1"/>
    </source>
</evidence>
<keyword evidence="5" id="KW-1185">Reference proteome</keyword>
<dbReference type="Gene3D" id="3.40.50.2000">
    <property type="entry name" value="Glycogen Phosphorylase B"/>
    <property type="match status" value="2"/>
</dbReference>
<sequence>MGDRMVKPRRIALVTHSFERGGGVPAVTRWLRESLGAVGGYSTDVHDLATSSRDSSSRRIVAPRTWIRRSLRSPTAHPSGYEHWGANAAEFEVMRYRPRRELSAVLRQYDLIQVIAGSPAWAAAVTGLGVPVVLQVATLVAWERAALLSVPGGPLNAWRGTMTRFTSRIERSALREVDAVLVENAVMLDHARSLGQRHVVKAPPGVDTTFFVPGPEGWRRTGHLLSVCRLGDPRKGLDRTVRAYAEMVRRMPSTPPLVLAGRGVLPAATVALVADLGLRDRVVVRSDVTPVDLLRLYQTASVFVQTSYEEGLGVSVLEAMACALPVVATATAGSRETVSDGETGWLVAQSPESEVPARIADRVLDILADPRCELGLRGRQRCLTNFSTTAALQCFTDTYDKLLS</sequence>
<keyword evidence="1 4" id="KW-0328">Glycosyltransferase</keyword>
<dbReference type="EMBL" id="JAZGQK010000007">
    <property type="protein sequence ID" value="MEE6259040.1"/>
    <property type="molecule type" value="Genomic_DNA"/>
</dbReference>
<dbReference type="InterPro" id="IPR001296">
    <property type="entry name" value="Glyco_trans_1"/>
</dbReference>
<evidence type="ECO:0000256" key="2">
    <source>
        <dbReference type="ARBA" id="ARBA00022679"/>
    </source>
</evidence>
<feature type="domain" description="Glycosyl transferase family 1" evidence="3">
    <location>
        <begin position="226"/>
        <end position="370"/>
    </location>
</feature>
<keyword evidence="2 4" id="KW-0808">Transferase</keyword>
<dbReference type="PANTHER" id="PTHR12526">
    <property type="entry name" value="GLYCOSYLTRANSFERASE"/>
    <property type="match status" value="1"/>
</dbReference>
<organism evidence="4 5">
    <name type="scientific">Plantactinospora sonchi</name>
    <dbReference type="NCBI Taxonomy" id="1544735"/>
    <lineage>
        <taxon>Bacteria</taxon>
        <taxon>Bacillati</taxon>
        <taxon>Actinomycetota</taxon>
        <taxon>Actinomycetes</taxon>
        <taxon>Micromonosporales</taxon>
        <taxon>Micromonosporaceae</taxon>
        <taxon>Plantactinospora</taxon>
    </lineage>
</organism>
<comment type="caution">
    <text evidence="4">The sequence shown here is derived from an EMBL/GenBank/DDBJ whole genome shotgun (WGS) entry which is preliminary data.</text>
</comment>
<dbReference type="EC" id="2.4.-.-" evidence="4"/>